<gene>
    <name evidence="1" type="ORF">DRJ31_08190</name>
</gene>
<reference evidence="1 2" key="1">
    <citation type="submission" date="2018-06" db="EMBL/GenBank/DDBJ databases">
        <title>Extensive metabolic versatility and redundancy in microbially diverse, dynamic hydrothermal sediments.</title>
        <authorList>
            <person name="Dombrowski N."/>
            <person name="Teske A."/>
            <person name="Baker B.J."/>
        </authorList>
    </citation>
    <scope>NUCLEOTIDE SEQUENCE [LARGE SCALE GENOMIC DNA]</scope>
    <source>
        <strain evidence="1">B66_G16</strain>
    </source>
</reference>
<dbReference type="AlphaFoldDB" id="A0A497ELM7"/>
<organism evidence="1 2">
    <name type="scientific">Thermoproteota archaeon</name>
    <dbReference type="NCBI Taxonomy" id="2056631"/>
    <lineage>
        <taxon>Archaea</taxon>
        <taxon>Thermoproteota</taxon>
    </lineage>
</organism>
<protein>
    <submittedName>
        <fullName evidence="1">Uncharacterized protein</fullName>
    </submittedName>
</protein>
<proteinExistence type="predicted"/>
<name>A0A497ELM7_9CREN</name>
<evidence type="ECO:0000313" key="2">
    <source>
        <dbReference type="Proteomes" id="UP000278475"/>
    </source>
</evidence>
<dbReference type="Proteomes" id="UP000278475">
    <property type="component" value="Unassembled WGS sequence"/>
</dbReference>
<comment type="caution">
    <text evidence="1">The sequence shown here is derived from an EMBL/GenBank/DDBJ whole genome shotgun (WGS) entry which is preliminary data.</text>
</comment>
<accession>A0A497ELM7</accession>
<dbReference type="EMBL" id="QMQV01000101">
    <property type="protein sequence ID" value="RLE47873.1"/>
    <property type="molecule type" value="Genomic_DNA"/>
</dbReference>
<evidence type="ECO:0000313" key="1">
    <source>
        <dbReference type="EMBL" id="RLE47873.1"/>
    </source>
</evidence>
<sequence length="110" mass="12746">MVENRGEDHVGISIEDIAQKRYIAELVDSTKNHVLARVGNYYVLAIWETVGKLLPDLTLYMFSLDGKEVKKFNFTYVDVKKLSSLLSSYLRHVDEEIEKLQRMGARPERL</sequence>